<name>A0AAN4PNZ3_ASPLE</name>
<reference evidence="2 4" key="1">
    <citation type="submission" date="2015-11" db="EMBL/GenBank/DDBJ databases">
        <title>Aspergillus lentulus strain IFM 54703T.</title>
        <authorList>
            <person name="Kusuya Y."/>
            <person name="Sakai K."/>
            <person name="Kamei K."/>
            <person name="Takahashi H."/>
            <person name="Yaguchi T."/>
        </authorList>
    </citation>
    <scope>NUCLEOTIDE SEQUENCE [LARGE SCALE GENOMIC DNA]</scope>
    <source>
        <strain evidence="2 4">IFM 54703</strain>
    </source>
</reference>
<feature type="compositionally biased region" description="Basic and acidic residues" evidence="1">
    <location>
        <begin position="29"/>
        <end position="45"/>
    </location>
</feature>
<dbReference type="Proteomes" id="UP000465220">
    <property type="component" value="Unassembled WGS sequence"/>
</dbReference>
<proteinExistence type="predicted"/>
<dbReference type="Proteomes" id="UP000051487">
    <property type="component" value="Unassembled WGS sequence"/>
</dbReference>
<feature type="compositionally biased region" description="Pro residues" evidence="1">
    <location>
        <begin position="87"/>
        <end position="99"/>
    </location>
</feature>
<dbReference type="EMBL" id="BCLY01000013">
    <property type="protein sequence ID" value="GAQ10068.1"/>
    <property type="molecule type" value="Genomic_DNA"/>
</dbReference>
<sequence length="166" mass="18467">MATQMASVTTSDSATSRQPAAASGSSGRNPDRNNGDRRGPGEGKVKKAKKKGQWCVLCRRWGHGAAKCRVGARALAAVAAASQNLGHPPPPPPSSPPRPRGWQDRPRMDGPNSRERRRERRQLQRLQQQREEDQQRQVQGQEDERDQRVDSPQGEKKDTTHEADHQ</sequence>
<evidence type="ECO:0000256" key="1">
    <source>
        <dbReference type="SAM" id="MobiDB-lite"/>
    </source>
</evidence>
<gene>
    <name evidence="2" type="ORF">ALT_7389</name>
    <name evidence="3" type="ORF">IFM60648_06905</name>
</gene>
<feature type="compositionally biased region" description="Basic and acidic residues" evidence="1">
    <location>
        <begin position="145"/>
        <end position="166"/>
    </location>
</feature>
<feature type="compositionally biased region" description="Basic and acidic residues" evidence="1">
    <location>
        <begin position="101"/>
        <end position="116"/>
    </location>
</feature>
<protein>
    <submittedName>
        <fullName evidence="2">Uncharacterized protein</fullName>
    </submittedName>
</protein>
<evidence type="ECO:0000313" key="2">
    <source>
        <dbReference type="EMBL" id="GAQ10068.1"/>
    </source>
</evidence>
<feature type="region of interest" description="Disordered" evidence="1">
    <location>
        <begin position="81"/>
        <end position="166"/>
    </location>
</feature>
<feature type="region of interest" description="Disordered" evidence="1">
    <location>
        <begin position="1"/>
        <end position="56"/>
    </location>
</feature>
<evidence type="ECO:0000313" key="4">
    <source>
        <dbReference type="Proteomes" id="UP000051487"/>
    </source>
</evidence>
<reference evidence="3 5" key="2">
    <citation type="submission" date="2020-01" db="EMBL/GenBank/DDBJ databases">
        <title>Draft genome sequence of Aspergillus lentulus IFM 60648.</title>
        <authorList>
            <person name="Takahashi H."/>
            <person name="Yaguchi T."/>
        </authorList>
    </citation>
    <scope>NUCLEOTIDE SEQUENCE [LARGE SCALE GENOMIC DNA]</scope>
    <source>
        <strain evidence="3 5">IFM 60648</strain>
    </source>
</reference>
<accession>A0AAN4PNZ3</accession>
<feature type="compositionally biased region" description="Polar residues" evidence="1">
    <location>
        <begin position="1"/>
        <end position="26"/>
    </location>
</feature>
<comment type="caution">
    <text evidence="2">The sequence shown here is derived from an EMBL/GenBank/DDBJ whole genome shotgun (WGS) entry which is preliminary data.</text>
</comment>
<evidence type="ECO:0000313" key="5">
    <source>
        <dbReference type="Proteomes" id="UP000465220"/>
    </source>
</evidence>
<evidence type="ECO:0000313" key="3">
    <source>
        <dbReference type="EMBL" id="GFF84065.1"/>
    </source>
</evidence>
<keyword evidence="5" id="KW-1185">Reference proteome</keyword>
<organism evidence="2 4">
    <name type="scientific">Aspergillus lentulus</name>
    <dbReference type="NCBI Taxonomy" id="293939"/>
    <lineage>
        <taxon>Eukaryota</taxon>
        <taxon>Fungi</taxon>
        <taxon>Dikarya</taxon>
        <taxon>Ascomycota</taxon>
        <taxon>Pezizomycotina</taxon>
        <taxon>Eurotiomycetes</taxon>
        <taxon>Eurotiomycetidae</taxon>
        <taxon>Eurotiales</taxon>
        <taxon>Aspergillaceae</taxon>
        <taxon>Aspergillus</taxon>
        <taxon>Aspergillus subgen. Fumigati</taxon>
    </lineage>
</organism>
<dbReference type="AlphaFoldDB" id="A0AAN4PNZ3"/>
<dbReference type="EMBL" id="BLKI01000043">
    <property type="protein sequence ID" value="GFF84065.1"/>
    <property type="molecule type" value="Genomic_DNA"/>
</dbReference>